<name>A0ABD0AEV3_9LACO</name>
<organism evidence="1 2">
    <name type="scientific">Lactobacillus delbrueckii</name>
    <dbReference type="NCBI Taxonomy" id="1584"/>
    <lineage>
        <taxon>Bacteria</taxon>
        <taxon>Bacillati</taxon>
        <taxon>Bacillota</taxon>
        <taxon>Bacilli</taxon>
        <taxon>Lactobacillales</taxon>
        <taxon>Lactobacillaceae</taxon>
        <taxon>Lactobacillus</taxon>
    </lineage>
</organism>
<protein>
    <recommendedName>
        <fullName evidence="3">TFIIB-type zinc ribbon-containing protein</fullName>
    </recommendedName>
</protein>
<evidence type="ECO:0008006" key="3">
    <source>
        <dbReference type="Google" id="ProtNLM"/>
    </source>
</evidence>
<reference evidence="1 2" key="1">
    <citation type="journal article" date="2022" name="J. Dairy Sci.">
        <title>Genetic diversity of Lactobacillus delbrueckii isolated from raw milk in Hokkaido, Japan.</title>
        <authorList>
            <person name="Tsuchihashi H."/>
            <person name="Ichikawa A."/>
            <person name="Takeda M."/>
            <person name="Koizumi A."/>
            <person name="Mizoguchi C."/>
            <person name="Ishida T."/>
            <person name="Kimura K."/>
        </authorList>
    </citation>
    <scope>NUCLEOTIDE SEQUENCE [LARGE SCALE GENOMIC DNA]</scope>
    <source>
        <strain evidence="1 2">ME-791</strain>
    </source>
</reference>
<comment type="caution">
    <text evidence="1">The sequence shown here is derived from an EMBL/GenBank/DDBJ whole genome shotgun (WGS) entry which is preliminary data.</text>
</comment>
<accession>A0ABD0AEV3</accession>
<proteinExistence type="predicted"/>
<dbReference type="EMBL" id="BNHY01000006">
    <property type="protein sequence ID" value="GHN33369.1"/>
    <property type="molecule type" value="Genomic_DNA"/>
</dbReference>
<sequence length="252" mass="28171">MRKIKCELCGQRDLLKEGSRFVCQTCGAAYSADQLRRQFDLADQAEIYAEAKQAYRAKRFKQARQLYLALAEEGDQQAAFYASLSSSQLDPAADFVPLLNQLRAALVASREKGGEGYFAFASRALGEVIVFALAVEEECEEDFQKQAQRLELSSRQTLEKAHQKMQKEAGRAWLLMSQAAHLCVGESDDLAAVSPYFWELVDAIIDDLSINQKRGTIALGNVKEERAYFEALKAEKKAKKLVNGQLFKVNLG</sequence>
<dbReference type="AlphaFoldDB" id="A0ABD0AEV3"/>
<dbReference type="Proteomes" id="UP001054884">
    <property type="component" value="Unassembled WGS sequence"/>
</dbReference>
<dbReference type="RefSeq" id="WP_236159813.1">
    <property type="nucleotide sequence ID" value="NZ_BNHQ01000002.1"/>
</dbReference>
<evidence type="ECO:0000313" key="2">
    <source>
        <dbReference type="Proteomes" id="UP001054884"/>
    </source>
</evidence>
<gene>
    <name evidence="1" type="ORF">ME791_05210</name>
</gene>
<evidence type="ECO:0000313" key="1">
    <source>
        <dbReference type="EMBL" id="GHN33369.1"/>
    </source>
</evidence>